<dbReference type="InterPro" id="IPR051763">
    <property type="entry name" value="Copper_Homeo_Regul"/>
</dbReference>
<reference evidence="10 11" key="1">
    <citation type="submission" date="2015-04" db="EMBL/GenBank/DDBJ databases">
        <authorList>
            <person name="Heijne W.H."/>
            <person name="Fedorova N.D."/>
            <person name="Nierman W.C."/>
            <person name="Vollebregt A.W."/>
            <person name="Zhao Z."/>
            <person name="Wu L."/>
            <person name="Kumar M."/>
            <person name="Stam H."/>
            <person name="van den Berg M.A."/>
            <person name="Pel H.J."/>
        </authorList>
    </citation>
    <scope>NUCLEOTIDE SEQUENCE [LARGE SCALE GENOMIC DNA]</scope>
    <source>
        <strain evidence="10 11">CBS 393.64</strain>
    </source>
</reference>
<dbReference type="SUPFAM" id="SSF57879">
    <property type="entry name" value="Zinc domain conserved in yeast copper-regulated transcription factors"/>
    <property type="match status" value="1"/>
</dbReference>
<dbReference type="PANTHER" id="PTHR28088">
    <property type="entry name" value="TRANSCRIPTIONAL ACTIVATOR HAA1-RELATED"/>
    <property type="match status" value="1"/>
</dbReference>
<feature type="compositionally biased region" description="Polar residues" evidence="8">
    <location>
        <begin position="475"/>
        <end position="488"/>
    </location>
</feature>
<dbReference type="AlphaFoldDB" id="A0A0F4YNX6"/>
<keyword evidence="11" id="KW-1185">Reference proteome</keyword>
<evidence type="ECO:0000256" key="1">
    <source>
        <dbReference type="ARBA" id="ARBA00004123"/>
    </source>
</evidence>
<dbReference type="SMART" id="SM00412">
    <property type="entry name" value="Cu_FIST"/>
    <property type="match status" value="1"/>
</dbReference>
<gene>
    <name evidence="10" type="ORF">T310_6453</name>
</gene>
<evidence type="ECO:0000313" key="11">
    <source>
        <dbReference type="Proteomes" id="UP000053958"/>
    </source>
</evidence>
<dbReference type="EMBL" id="LASV01000337">
    <property type="protein sequence ID" value="KKA19561.1"/>
    <property type="molecule type" value="Genomic_DNA"/>
</dbReference>
<dbReference type="Proteomes" id="UP000053958">
    <property type="component" value="Unassembled WGS sequence"/>
</dbReference>
<dbReference type="InterPro" id="IPR001083">
    <property type="entry name" value="Cu_fist_DNA-bd_dom"/>
</dbReference>
<evidence type="ECO:0000256" key="4">
    <source>
        <dbReference type="ARBA" id="ARBA00023008"/>
    </source>
</evidence>
<dbReference type="GO" id="GO:0000981">
    <property type="term" value="F:DNA-binding transcription factor activity, RNA polymerase II-specific"/>
    <property type="evidence" value="ECO:0007669"/>
    <property type="project" value="TreeGrafter"/>
</dbReference>
<evidence type="ECO:0000256" key="6">
    <source>
        <dbReference type="ARBA" id="ARBA00023163"/>
    </source>
</evidence>
<name>A0A0F4YNX6_RASE3</name>
<evidence type="ECO:0000313" key="10">
    <source>
        <dbReference type="EMBL" id="KKA19561.1"/>
    </source>
</evidence>
<dbReference type="PROSITE" id="PS50073">
    <property type="entry name" value="COPPER_FIST_2"/>
    <property type="match status" value="1"/>
</dbReference>
<evidence type="ECO:0000259" key="9">
    <source>
        <dbReference type="PROSITE" id="PS50073"/>
    </source>
</evidence>
<keyword evidence="2" id="KW-0479">Metal-binding</keyword>
<feature type="region of interest" description="Disordered" evidence="8">
    <location>
        <begin position="67"/>
        <end position="102"/>
    </location>
</feature>
<dbReference type="Pfam" id="PF00649">
    <property type="entry name" value="Copper-fist"/>
    <property type="match status" value="1"/>
</dbReference>
<comment type="subcellular location">
    <subcellularLocation>
        <location evidence="1">Nucleus</location>
    </subcellularLocation>
</comment>
<feature type="compositionally biased region" description="Polar residues" evidence="8">
    <location>
        <begin position="114"/>
        <end position="125"/>
    </location>
</feature>
<keyword evidence="5" id="KW-0805">Transcription regulation</keyword>
<comment type="caution">
    <text evidence="10">The sequence shown here is derived from an EMBL/GenBank/DDBJ whole genome shotgun (WGS) entry which is preliminary data.</text>
</comment>
<keyword evidence="3" id="KW-0862">Zinc</keyword>
<dbReference type="OrthoDB" id="5600085at2759"/>
<dbReference type="InterPro" id="IPR036395">
    <property type="entry name" value="Cu_fist_DNA-bd_dom_sf"/>
</dbReference>
<dbReference type="RefSeq" id="XP_013326173.1">
    <property type="nucleotide sequence ID" value="XM_013470719.1"/>
</dbReference>
<dbReference type="GO" id="GO:0006878">
    <property type="term" value="P:intracellular copper ion homeostasis"/>
    <property type="evidence" value="ECO:0007669"/>
    <property type="project" value="TreeGrafter"/>
</dbReference>
<dbReference type="GO" id="GO:0005634">
    <property type="term" value="C:nucleus"/>
    <property type="evidence" value="ECO:0007669"/>
    <property type="project" value="UniProtKB-SubCell"/>
</dbReference>
<feature type="region of interest" description="Disordered" evidence="8">
    <location>
        <begin position="455"/>
        <end position="509"/>
    </location>
</feature>
<dbReference type="PANTHER" id="PTHR28088:SF9">
    <property type="entry name" value="TRANSCRIPTION FACTOR GRISEA, PUTATIVE (AFU_ORTHOLOGUE AFUA_1G13190)-RELATED"/>
    <property type="match status" value="1"/>
</dbReference>
<dbReference type="Gene3D" id="3.90.430.10">
    <property type="entry name" value="Copper fist DNA-binding domain"/>
    <property type="match status" value="1"/>
</dbReference>
<feature type="region of interest" description="Disordered" evidence="8">
    <location>
        <begin position="114"/>
        <end position="205"/>
    </location>
</feature>
<feature type="compositionally biased region" description="Polar residues" evidence="8">
    <location>
        <begin position="69"/>
        <end position="85"/>
    </location>
</feature>
<keyword evidence="6" id="KW-0804">Transcription</keyword>
<evidence type="ECO:0000256" key="3">
    <source>
        <dbReference type="ARBA" id="ARBA00022833"/>
    </source>
</evidence>
<feature type="compositionally biased region" description="Polar residues" evidence="8">
    <location>
        <begin position="366"/>
        <end position="388"/>
    </location>
</feature>
<dbReference type="FunFam" id="3.90.430.10:FF:000001">
    <property type="entry name" value="Copper fist DNA-binding protein"/>
    <property type="match status" value="1"/>
</dbReference>
<evidence type="ECO:0000256" key="5">
    <source>
        <dbReference type="ARBA" id="ARBA00023015"/>
    </source>
</evidence>
<protein>
    <submittedName>
        <fullName evidence="10">Copper-activated transcription factor GRISEA</fullName>
    </submittedName>
</protein>
<feature type="compositionally biased region" description="Polar residues" evidence="8">
    <location>
        <begin position="182"/>
        <end position="194"/>
    </location>
</feature>
<evidence type="ECO:0000256" key="2">
    <source>
        <dbReference type="ARBA" id="ARBA00022723"/>
    </source>
</evidence>
<accession>A0A0F4YNX6</accession>
<evidence type="ECO:0000256" key="7">
    <source>
        <dbReference type="ARBA" id="ARBA00023242"/>
    </source>
</evidence>
<organism evidence="10 11">
    <name type="scientific">Rasamsonia emersonii (strain ATCC 16479 / CBS 393.64 / IMI 116815)</name>
    <dbReference type="NCBI Taxonomy" id="1408163"/>
    <lineage>
        <taxon>Eukaryota</taxon>
        <taxon>Fungi</taxon>
        <taxon>Dikarya</taxon>
        <taxon>Ascomycota</taxon>
        <taxon>Pezizomycotina</taxon>
        <taxon>Eurotiomycetes</taxon>
        <taxon>Eurotiomycetidae</taxon>
        <taxon>Eurotiales</taxon>
        <taxon>Trichocomaceae</taxon>
        <taxon>Rasamsonia</taxon>
    </lineage>
</organism>
<dbReference type="PRINTS" id="PR00617">
    <property type="entry name" value="COPPERFIST"/>
</dbReference>
<feature type="compositionally biased region" description="Polar residues" evidence="8">
    <location>
        <begin position="132"/>
        <end position="168"/>
    </location>
</feature>
<dbReference type="SMART" id="SM01090">
    <property type="entry name" value="Copper-fist"/>
    <property type="match status" value="1"/>
</dbReference>
<dbReference type="GO" id="GO:0045944">
    <property type="term" value="P:positive regulation of transcription by RNA polymerase II"/>
    <property type="evidence" value="ECO:0007669"/>
    <property type="project" value="TreeGrafter"/>
</dbReference>
<keyword evidence="4" id="KW-0186">Copper</keyword>
<dbReference type="GO" id="GO:0005507">
    <property type="term" value="F:copper ion binding"/>
    <property type="evidence" value="ECO:0007669"/>
    <property type="project" value="InterPro"/>
</dbReference>
<dbReference type="GO" id="GO:0000978">
    <property type="term" value="F:RNA polymerase II cis-regulatory region sequence-specific DNA binding"/>
    <property type="evidence" value="ECO:0007669"/>
    <property type="project" value="TreeGrafter"/>
</dbReference>
<dbReference type="STRING" id="1408163.A0A0F4YNX6"/>
<evidence type="ECO:0000256" key="8">
    <source>
        <dbReference type="SAM" id="MobiDB-lite"/>
    </source>
</evidence>
<feature type="region of interest" description="Disordered" evidence="8">
    <location>
        <begin position="345"/>
        <end position="388"/>
    </location>
</feature>
<dbReference type="GeneID" id="25318755"/>
<sequence>MPLDEEGAKWACEPCIRGHRSSKCQHFDRLMMKVPKAGRPLAKCPHPKGSCSCQKVYAFMVRIPKGSTEAPQSSGTPSVTASNPSAPGRIQKHSRRQSSLQAAPENIAKALNSASELQTASTSQPLPYPNFVQHSSASGFSASNQGVPTLLPKQTPNENEGVQTSDASCCSKRTEPVPAVQPSGSCCSKSQPTADNKDAGFGPEHVNFNPSWNEAPYSASQVPSWTQSHQMGQYASQNSNFAAALMQGPAYTNGFITSPYPVPQMNYSSTNFDGSSLGNHVSADQFVPNNSHGYPFVQPTMFGGDPAHECNCGDDCQCLGCAAHPFNNTTRQHVQEMGYMMSIAEEDENSESSTPFAGQMSPPTYPTTAVTSSNGLHSQGSAENTSTSTFDNVLSATASTDYTTPQLMQPSAYYTLEYPVGLPGACSNVTGTCQCGNDCSCIGCLTHSGHDGVTLEPAPAPAPDERATVGDGRPSQPSHEFADSTTAARTLDEFSPSALSPPMIEAPLV</sequence>
<feature type="domain" description="Copper-fist" evidence="9">
    <location>
        <begin position="6"/>
        <end position="41"/>
    </location>
</feature>
<keyword evidence="7" id="KW-0539">Nucleus</keyword>
<dbReference type="GO" id="GO:0006879">
    <property type="term" value="P:intracellular iron ion homeostasis"/>
    <property type="evidence" value="ECO:0007669"/>
    <property type="project" value="TreeGrafter"/>
</dbReference>
<proteinExistence type="predicted"/>